<dbReference type="STRING" id="135651.G0P7B5"/>
<dbReference type="OMA" id="CIRLETI"/>
<name>G0P7B5_CAEBE</name>
<dbReference type="InParanoid" id="G0P7B5"/>
<evidence type="ECO:0000256" key="1">
    <source>
        <dbReference type="SAM" id="Coils"/>
    </source>
</evidence>
<feature type="region of interest" description="Disordered" evidence="2">
    <location>
        <begin position="499"/>
        <end position="566"/>
    </location>
</feature>
<proteinExistence type="predicted"/>
<keyword evidence="1" id="KW-0175">Coiled coil</keyword>
<evidence type="ECO:0000313" key="3">
    <source>
        <dbReference type="EMBL" id="EGT46891.1"/>
    </source>
</evidence>
<feature type="compositionally biased region" description="Low complexity" evidence="2">
    <location>
        <begin position="512"/>
        <end position="523"/>
    </location>
</feature>
<evidence type="ECO:0000256" key="2">
    <source>
        <dbReference type="SAM" id="MobiDB-lite"/>
    </source>
</evidence>
<sequence>MQSFFKSDCPNLRQTVYDELLSLLPDGTRDSLEPSMREITFTPYFHNEIFQLSSNTTPVATKLAADRERRNQKLLEKKKQKNKNKEQPIKVIEEKKSVGIPKDKSVYKFVKSWKDHSEDTDLTVEVGLVQVGRDVYASNQAILKKQPLFTHGHNYFFISKADYYNQCKTCNLPECLYDQKSASQFFNIVVRAIKTTTGNYVLCNEVLEVIPLLMEKQKIPLNVYETKLRSYREKWNSGSSEVLNAMSISFFKVMLDDLNVDRSLITIIPDSHHYLSHTKIINREIPFLFTMINWNRRIMCKEQAIFYIFHSVVCGVNWKTKSCKKNKSVVDGFKQIYFEETGKYENMSKGTFVTQKLVEESIALLLSHEVFKDKIAHRTSDFYFADLPLAVLVPRRDYLKKCDLYALPVFDNIEHLKIVPVALVRTWIYVGWVQNFYPIEMFKSKRIVVTELQYMWNAHERESSLGHFMTLVKSSAIDREEEEQERELAKMRKLMSQTSIVNKVQKMSRPVETPQQPTTSSETPPEPQPSELPETPPPPETSNPPPTITKTAKKKIPKPPKPCQKCTENGVALLNAREDLRKIEITAKSNEKRAKRNEKVEQDLKNTEIEMEAMKKEIDDLRIDLKAFDRQEESVKVSNSRIRKDLENLERHIESEQEKIVKDRRRNTMLVTNFNKTQEELVIKESERDTGAQGRRQPHTVPSEGPSTYHVPFVPSLPTTDDPELAQNPKWVLEQWKQMRADFEKDEEVQNEKEMIENFIAIVEDLGAKQLAEYELFHFEGTSRIYLKHIDMNILKIEKTGDLSDLLPLAKYPCLSMEFWIEHDKLMGEN</sequence>
<protein>
    <submittedName>
        <fullName evidence="3">Uncharacterized protein</fullName>
    </submittedName>
</protein>
<keyword evidence="4" id="KW-1185">Reference proteome</keyword>
<dbReference type="OrthoDB" id="10591222at2759"/>
<gene>
    <name evidence="3" type="ORF">CAEBREN_24688</name>
</gene>
<accession>G0P7B5</accession>
<dbReference type="EMBL" id="GL380111">
    <property type="protein sequence ID" value="EGT46891.1"/>
    <property type="molecule type" value="Genomic_DNA"/>
</dbReference>
<reference evidence="4" key="1">
    <citation type="submission" date="2011-07" db="EMBL/GenBank/DDBJ databases">
        <authorList>
            <consortium name="Caenorhabditis brenneri Sequencing and Analysis Consortium"/>
            <person name="Wilson R.K."/>
        </authorList>
    </citation>
    <scope>NUCLEOTIDE SEQUENCE [LARGE SCALE GENOMIC DNA]</scope>
    <source>
        <strain evidence="4">PB2801</strain>
    </source>
</reference>
<evidence type="ECO:0000313" key="4">
    <source>
        <dbReference type="Proteomes" id="UP000008068"/>
    </source>
</evidence>
<dbReference type="HOGENOM" id="CLU_294273_0_0_1"/>
<dbReference type="AlphaFoldDB" id="G0P7B5"/>
<feature type="region of interest" description="Disordered" evidence="2">
    <location>
        <begin position="685"/>
        <end position="709"/>
    </location>
</feature>
<feature type="compositionally biased region" description="Pro residues" evidence="2">
    <location>
        <begin position="524"/>
        <end position="547"/>
    </location>
</feature>
<dbReference type="eggNOG" id="KOG0800">
    <property type="taxonomic scope" value="Eukaryota"/>
</dbReference>
<feature type="coiled-coil region" evidence="1">
    <location>
        <begin position="590"/>
        <end position="666"/>
    </location>
</feature>
<dbReference type="Proteomes" id="UP000008068">
    <property type="component" value="Unassembled WGS sequence"/>
</dbReference>
<organism evidence="4">
    <name type="scientific">Caenorhabditis brenneri</name>
    <name type="common">Nematode worm</name>
    <dbReference type="NCBI Taxonomy" id="135651"/>
    <lineage>
        <taxon>Eukaryota</taxon>
        <taxon>Metazoa</taxon>
        <taxon>Ecdysozoa</taxon>
        <taxon>Nematoda</taxon>
        <taxon>Chromadorea</taxon>
        <taxon>Rhabditida</taxon>
        <taxon>Rhabditina</taxon>
        <taxon>Rhabditomorpha</taxon>
        <taxon>Rhabditoidea</taxon>
        <taxon>Rhabditidae</taxon>
        <taxon>Peloderinae</taxon>
        <taxon>Caenorhabditis</taxon>
    </lineage>
</organism>